<dbReference type="Gene3D" id="2.40.180.10">
    <property type="entry name" value="Catalase core domain"/>
    <property type="match status" value="1"/>
</dbReference>
<keyword evidence="13" id="KW-1185">Reference proteome</keyword>
<keyword evidence="10" id="KW-0812">Transmembrane</keyword>
<dbReference type="InterPro" id="IPR011614">
    <property type="entry name" value="Catalase_core"/>
</dbReference>
<feature type="transmembrane region" description="Helical" evidence="10">
    <location>
        <begin position="15"/>
        <end position="35"/>
    </location>
</feature>
<comment type="similarity">
    <text evidence="1 7">Belongs to the catalase family.</text>
</comment>
<evidence type="ECO:0000313" key="13">
    <source>
        <dbReference type="Proteomes" id="UP000466794"/>
    </source>
</evidence>
<dbReference type="EMBL" id="WRPP01000005">
    <property type="protein sequence ID" value="MVU80502.1"/>
    <property type="molecule type" value="Genomic_DNA"/>
</dbReference>
<keyword evidence="10" id="KW-1133">Transmembrane helix</keyword>
<keyword evidence="4 7" id="KW-0479">Metal-binding</keyword>
<protein>
    <recommendedName>
        <fullName evidence="7">Catalase-related peroxidase</fullName>
        <ecNumber evidence="7">1.11.1.-</ecNumber>
    </recommendedName>
</protein>
<reference evidence="12 13" key="1">
    <citation type="submission" date="2019-12" db="EMBL/GenBank/DDBJ databases">
        <title>Nocardia sp. nov. ET3-3 isolated from soil.</title>
        <authorList>
            <person name="Kanchanasin P."/>
            <person name="Tanasupawat S."/>
            <person name="Yuki M."/>
            <person name="Kudo T."/>
        </authorList>
    </citation>
    <scope>NUCLEOTIDE SEQUENCE [LARGE SCALE GENOMIC DNA]</scope>
    <source>
        <strain evidence="12 13">ET3-3</strain>
    </source>
</reference>
<keyword evidence="3 7" id="KW-0349">Heme</keyword>
<dbReference type="PIRSF" id="PIRSF000296">
    <property type="entry name" value="SrpA"/>
    <property type="match status" value="1"/>
</dbReference>
<keyword evidence="10" id="KW-0472">Membrane</keyword>
<dbReference type="Gene3D" id="1.20.1280.120">
    <property type="match status" value="1"/>
</dbReference>
<dbReference type="GO" id="GO:0004096">
    <property type="term" value="F:catalase activity"/>
    <property type="evidence" value="ECO:0007669"/>
    <property type="project" value="InterPro"/>
</dbReference>
<evidence type="ECO:0000256" key="4">
    <source>
        <dbReference type="ARBA" id="ARBA00022723"/>
    </source>
</evidence>
<keyword evidence="2 7" id="KW-0575">Peroxidase</keyword>
<accession>A0A7K1V1Y9</accession>
<dbReference type="PANTHER" id="PTHR11465">
    <property type="entry name" value="CATALASE"/>
    <property type="match status" value="1"/>
</dbReference>
<sequence length="355" mass="37638">MGEDHIPLRTNRRTLLGAALVAGAGAVGLGGFLFAENGIGPARLTARRIVDGLQAAGGYVPGYRRNHAKGVAVAGRFESSGAGTELSSASVFRAGSYPLTGRFSLAGGQPFASDTAAARRGFALRLALPAGEQWRLALLNIPVFTDTSGQDFHDRTAAYAPDPATGKPDPARVREYLAAHPKTAAALEVIKQNPPTPSFATSTFHSLNAFECVDGHGGRTPVRWRLEPETTDAAPSSGDNQLFAGLVRDIRRGPVRWKLIAVVGVRGTDPTDDPTVAWPADRRRIDTGTIVVTDIATETAANVREVNFDPLVLPNGIAASDDPVLQARSAAYAESYRRRAGETLARQPLRTEDLA</sequence>
<organism evidence="12 13">
    <name type="scientific">Nocardia terrae</name>
    <dbReference type="NCBI Taxonomy" id="2675851"/>
    <lineage>
        <taxon>Bacteria</taxon>
        <taxon>Bacillati</taxon>
        <taxon>Actinomycetota</taxon>
        <taxon>Actinomycetes</taxon>
        <taxon>Mycobacteriales</taxon>
        <taxon>Nocardiaceae</taxon>
        <taxon>Nocardia</taxon>
    </lineage>
</organism>
<dbReference type="PROSITE" id="PS51318">
    <property type="entry name" value="TAT"/>
    <property type="match status" value="1"/>
</dbReference>
<dbReference type="PRINTS" id="PR00067">
    <property type="entry name" value="CATALASE"/>
</dbReference>
<dbReference type="InterPro" id="IPR018028">
    <property type="entry name" value="Catalase"/>
</dbReference>
<evidence type="ECO:0000256" key="3">
    <source>
        <dbReference type="ARBA" id="ARBA00022617"/>
    </source>
</evidence>
<dbReference type="SMART" id="SM01060">
    <property type="entry name" value="Catalase"/>
    <property type="match status" value="1"/>
</dbReference>
<evidence type="ECO:0000259" key="11">
    <source>
        <dbReference type="SMART" id="SM01060"/>
    </source>
</evidence>
<evidence type="ECO:0000256" key="9">
    <source>
        <dbReference type="PIRSR" id="PIRSR000296-2"/>
    </source>
</evidence>
<dbReference type="AlphaFoldDB" id="A0A7K1V1Y9"/>
<keyword evidence="6 7" id="KW-0408">Iron</keyword>
<evidence type="ECO:0000256" key="2">
    <source>
        <dbReference type="ARBA" id="ARBA00022559"/>
    </source>
</evidence>
<dbReference type="RefSeq" id="WP_157390127.1">
    <property type="nucleotide sequence ID" value="NZ_WRPP01000005.1"/>
</dbReference>
<dbReference type="InterPro" id="IPR024168">
    <property type="entry name" value="Catalase_SrpA-type_pred"/>
</dbReference>
<dbReference type="CDD" id="cd08153">
    <property type="entry name" value="srpA_like"/>
    <property type="match status" value="1"/>
</dbReference>
<dbReference type="PANTHER" id="PTHR11465:SF9">
    <property type="entry name" value="CATALASE"/>
    <property type="match status" value="1"/>
</dbReference>
<dbReference type="GO" id="GO:0042744">
    <property type="term" value="P:hydrogen peroxide catabolic process"/>
    <property type="evidence" value="ECO:0007669"/>
    <property type="project" value="TreeGrafter"/>
</dbReference>
<feature type="binding site" description="axial binding residue" evidence="9">
    <location>
        <position position="332"/>
    </location>
    <ligand>
        <name>heme</name>
        <dbReference type="ChEBI" id="CHEBI:30413"/>
    </ligand>
    <ligandPart>
        <name>Fe</name>
        <dbReference type="ChEBI" id="CHEBI:18248"/>
    </ligandPart>
</feature>
<proteinExistence type="inferred from homology"/>
<evidence type="ECO:0000256" key="10">
    <source>
        <dbReference type="SAM" id="Phobius"/>
    </source>
</evidence>
<dbReference type="InterPro" id="IPR006311">
    <property type="entry name" value="TAT_signal"/>
</dbReference>
<dbReference type="GO" id="GO:0042542">
    <property type="term" value="P:response to hydrogen peroxide"/>
    <property type="evidence" value="ECO:0007669"/>
    <property type="project" value="TreeGrafter"/>
</dbReference>
<feature type="domain" description="Catalase core" evidence="11">
    <location>
        <begin position="13"/>
        <end position="355"/>
    </location>
</feature>
<dbReference type="GO" id="GO:0046872">
    <property type="term" value="F:metal ion binding"/>
    <property type="evidence" value="ECO:0007669"/>
    <property type="project" value="UniProtKB-KW"/>
</dbReference>
<dbReference type="SUPFAM" id="SSF56634">
    <property type="entry name" value="Heme-dependent catalase-like"/>
    <property type="match status" value="1"/>
</dbReference>
<dbReference type="InterPro" id="IPR020835">
    <property type="entry name" value="Catalase_sf"/>
</dbReference>
<dbReference type="GO" id="GO:0005737">
    <property type="term" value="C:cytoplasm"/>
    <property type="evidence" value="ECO:0007669"/>
    <property type="project" value="TreeGrafter"/>
</dbReference>
<comment type="cofactor">
    <cofactor evidence="7">
        <name>heme</name>
        <dbReference type="ChEBI" id="CHEBI:30413"/>
    </cofactor>
</comment>
<evidence type="ECO:0000313" key="12">
    <source>
        <dbReference type="EMBL" id="MVU80502.1"/>
    </source>
</evidence>
<evidence type="ECO:0000256" key="5">
    <source>
        <dbReference type="ARBA" id="ARBA00023002"/>
    </source>
</evidence>
<dbReference type="Pfam" id="PF00199">
    <property type="entry name" value="Catalase"/>
    <property type="match status" value="1"/>
</dbReference>
<feature type="active site" evidence="8">
    <location>
        <position position="67"/>
    </location>
</feature>
<comment type="caution">
    <text evidence="12">The sequence shown here is derived from an EMBL/GenBank/DDBJ whole genome shotgun (WGS) entry which is preliminary data.</text>
</comment>
<evidence type="ECO:0000256" key="1">
    <source>
        <dbReference type="ARBA" id="ARBA00005329"/>
    </source>
</evidence>
<dbReference type="EC" id="1.11.1.-" evidence="7"/>
<dbReference type="PROSITE" id="PS51402">
    <property type="entry name" value="CATALASE_3"/>
    <property type="match status" value="1"/>
</dbReference>
<evidence type="ECO:0000256" key="8">
    <source>
        <dbReference type="PIRSR" id="PIRSR000296-1"/>
    </source>
</evidence>
<evidence type="ECO:0000256" key="6">
    <source>
        <dbReference type="ARBA" id="ARBA00023004"/>
    </source>
</evidence>
<dbReference type="Proteomes" id="UP000466794">
    <property type="component" value="Unassembled WGS sequence"/>
</dbReference>
<comment type="function">
    <text evidence="7">Has an organic peroxide-dependent peroxidase activity.</text>
</comment>
<name>A0A7K1V1Y9_9NOCA</name>
<gene>
    <name evidence="12" type="ORF">GPX89_25040</name>
</gene>
<keyword evidence="5 7" id="KW-0560">Oxidoreductase</keyword>
<dbReference type="GO" id="GO:0020037">
    <property type="term" value="F:heme binding"/>
    <property type="evidence" value="ECO:0007669"/>
    <property type="project" value="InterPro"/>
</dbReference>
<evidence type="ECO:0000256" key="7">
    <source>
        <dbReference type="PIRNR" id="PIRNR000296"/>
    </source>
</evidence>